<organism evidence="7 8">
    <name type="scientific">Fusarium circinatum</name>
    <name type="common">Pitch canker fungus</name>
    <name type="synonym">Gibberella circinata</name>
    <dbReference type="NCBI Taxonomy" id="48490"/>
    <lineage>
        <taxon>Eukaryota</taxon>
        <taxon>Fungi</taxon>
        <taxon>Dikarya</taxon>
        <taxon>Ascomycota</taxon>
        <taxon>Pezizomycotina</taxon>
        <taxon>Sordariomycetes</taxon>
        <taxon>Hypocreomycetidae</taxon>
        <taxon>Hypocreales</taxon>
        <taxon>Nectriaceae</taxon>
        <taxon>Fusarium</taxon>
        <taxon>Fusarium fujikuroi species complex</taxon>
    </lineage>
</organism>
<feature type="transmembrane region" description="Helical" evidence="5">
    <location>
        <begin position="17"/>
        <end position="36"/>
    </location>
</feature>
<reference evidence="8" key="1">
    <citation type="journal article" date="2020" name="BMC Genomics">
        <title>Correction to: Identification and distribution of gene clusters required for synthesis of sphingolipid metabolism inhibitors in diverse species of the filamentous fungus Fusarium.</title>
        <authorList>
            <person name="Kim H.S."/>
            <person name="Lohmar J.M."/>
            <person name="Busman M."/>
            <person name="Brown D.W."/>
            <person name="Naumann T.A."/>
            <person name="Divon H.H."/>
            <person name="Lysoe E."/>
            <person name="Uhlig S."/>
            <person name="Proctor R.H."/>
        </authorList>
    </citation>
    <scope>NUCLEOTIDE SEQUENCE [LARGE SCALE GENOMIC DNA]</scope>
    <source>
        <strain evidence="8">NRRL 25331</strain>
    </source>
</reference>
<evidence type="ECO:0000256" key="2">
    <source>
        <dbReference type="ARBA" id="ARBA00022692"/>
    </source>
</evidence>
<keyword evidence="2 5" id="KW-0812">Transmembrane</keyword>
<comment type="subcellular location">
    <subcellularLocation>
        <location evidence="1">Membrane</location>
        <topology evidence="1">Multi-pass membrane protein</topology>
    </subcellularLocation>
</comment>
<proteinExistence type="predicted"/>
<dbReference type="PROSITE" id="PS50850">
    <property type="entry name" value="MFS"/>
    <property type="match status" value="1"/>
</dbReference>
<keyword evidence="4 5" id="KW-0472">Membrane</keyword>
<dbReference type="GO" id="GO:0022857">
    <property type="term" value="F:transmembrane transporter activity"/>
    <property type="evidence" value="ECO:0007669"/>
    <property type="project" value="InterPro"/>
</dbReference>
<dbReference type="Pfam" id="PF00083">
    <property type="entry name" value="Sugar_tr"/>
    <property type="match status" value="1"/>
</dbReference>
<comment type="caution">
    <text evidence="7">The sequence shown here is derived from an EMBL/GenBank/DDBJ whole genome shotgun (WGS) entry which is preliminary data.</text>
</comment>
<name>A0A8H5SQF0_FUSCI</name>
<evidence type="ECO:0000256" key="3">
    <source>
        <dbReference type="ARBA" id="ARBA00022989"/>
    </source>
</evidence>
<feature type="transmembrane region" description="Helical" evidence="5">
    <location>
        <begin position="56"/>
        <end position="83"/>
    </location>
</feature>
<dbReference type="GO" id="GO:0016020">
    <property type="term" value="C:membrane"/>
    <property type="evidence" value="ECO:0007669"/>
    <property type="project" value="UniProtKB-SubCell"/>
</dbReference>
<evidence type="ECO:0000256" key="5">
    <source>
        <dbReference type="SAM" id="Phobius"/>
    </source>
</evidence>
<dbReference type="SUPFAM" id="SSF103473">
    <property type="entry name" value="MFS general substrate transporter"/>
    <property type="match status" value="1"/>
</dbReference>
<feature type="transmembrane region" description="Helical" evidence="5">
    <location>
        <begin position="90"/>
        <end position="122"/>
    </location>
</feature>
<sequence>MELSTSTPETVSGYRKWMATALVISVCVVDSVTIAYEGSLMGSLNVMELYRNFFSLTTATTAINTCATFLGVIAVGPFVGLLIDWKGRKVGLYAACVVNITGAMIAGASVNIAMFLAGRIILGVGVGLG</sequence>
<reference evidence="7 8" key="2">
    <citation type="submission" date="2020-05" db="EMBL/GenBank/DDBJ databases">
        <title>Identification and distribution of gene clusters putatively required for synthesis of sphingolipid metabolism inhibitors in phylogenetically diverse species of the filamentous fungus Fusarium.</title>
        <authorList>
            <person name="Kim H.-S."/>
            <person name="Busman M."/>
            <person name="Brown D.W."/>
            <person name="Divon H."/>
            <person name="Uhlig S."/>
            <person name="Proctor R.H."/>
        </authorList>
    </citation>
    <scope>NUCLEOTIDE SEQUENCE [LARGE SCALE GENOMIC DNA]</scope>
    <source>
        <strain evidence="7 8">NRRL 25331</strain>
    </source>
</reference>
<dbReference type="Proteomes" id="UP000572754">
    <property type="component" value="Unassembled WGS sequence"/>
</dbReference>
<evidence type="ECO:0000313" key="8">
    <source>
        <dbReference type="Proteomes" id="UP000572754"/>
    </source>
</evidence>
<protein>
    <submittedName>
        <fullName evidence="7">Hexose transporter</fullName>
    </submittedName>
</protein>
<dbReference type="InterPro" id="IPR036259">
    <property type="entry name" value="MFS_trans_sf"/>
</dbReference>
<accession>A0A8H5SQF0</accession>
<evidence type="ECO:0000256" key="4">
    <source>
        <dbReference type="ARBA" id="ARBA00023136"/>
    </source>
</evidence>
<dbReference type="InterPro" id="IPR005828">
    <property type="entry name" value="MFS_sugar_transport-like"/>
</dbReference>
<feature type="domain" description="Major facilitator superfamily (MFS) profile" evidence="6">
    <location>
        <begin position="23"/>
        <end position="129"/>
    </location>
</feature>
<evidence type="ECO:0000259" key="6">
    <source>
        <dbReference type="PROSITE" id="PS50850"/>
    </source>
</evidence>
<dbReference type="InterPro" id="IPR020846">
    <property type="entry name" value="MFS_dom"/>
</dbReference>
<evidence type="ECO:0000256" key="1">
    <source>
        <dbReference type="ARBA" id="ARBA00004141"/>
    </source>
</evidence>
<keyword evidence="3 5" id="KW-1133">Transmembrane helix</keyword>
<gene>
    <name evidence="7" type="ORF">FCIRC_13916</name>
</gene>
<dbReference type="EMBL" id="JAAQPE010000853">
    <property type="protein sequence ID" value="KAF5655185.1"/>
    <property type="molecule type" value="Genomic_DNA"/>
</dbReference>
<dbReference type="AlphaFoldDB" id="A0A8H5SQF0"/>
<keyword evidence="8" id="KW-1185">Reference proteome</keyword>
<evidence type="ECO:0000313" key="7">
    <source>
        <dbReference type="EMBL" id="KAF5655185.1"/>
    </source>
</evidence>
<dbReference type="Gene3D" id="1.20.1250.20">
    <property type="entry name" value="MFS general substrate transporter like domains"/>
    <property type="match status" value="1"/>
</dbReference>